<dbReference type="EC" id="1.2.1.84" evidence="4"/>
<proteinExistence type="inferred from homology"/>
<dbReference type="PANTHER" id="PTHR11011">
    <property type="entry name" value="MALE STERILITY PROTEIN 2-RELATED"/>
    <property type="match status" value="1"/>
</dbReference>
<protein>
    <recommendedName>
        <fullName evidence="4">Fatty acyl-CoA reductase</fullName>
        <ecNumber evidence="4">1.2.1.84</ecNumber>
    </recommendedName>
</protein>
<evidence type="ECO:0000256" key="3">
    <source>
        <dbReference type="ARBA" id="ARBA00023098"/>
    </source>
</evidence>
<dbReference type="Gene3D" id="3.40.50.720">
    <property type="entry name" value="NAD(P)-binding Rossmann-like Domain"/>
    <property type="match status" value="1"/>
</dbReference>
<dbReference type="InterPro" id="IPR026055">
    <property type="entry name" value="FAR"/>
</dbReference>
<dbReference type="PANTHER" id="PTHR11011:SF81">
    <property type="entry name" value="FATTY ACYL-COA REDUCTASE"/>
    <property type="match status" value="1"/>
</dbReference>
<comment type="similarity">
    <text evidence="1 4">Belongs to the fatty acyl-CoA reductase family.</text>
</comment>
<evidence type="ECO:0000256" key="1">
    <source>
        <dbReference type="ARBA" id="ARBA00005928"/>
    </source>
</evidence>
<dbReference type="GO" id="GO:0102965">
    <property type="term" value="F:alcohol-forming long-chain fatty acyl-CoA reductase activity"/>
    <property type="evidence" value="ECO:0007669"/>
    <property type="project" value="UniProtKB-EC"/>
</dbReference>
<dbReference type="CDD" id="cd09071">
    <property type="entry name" value="FAR_C"/>
    <property type="match status" value="1"/>
</dbReference>
<dbReference type="GO" id="GO:0080019">
    <property type="term" value="F:alcohol-forming very long-chain fatty acyl-CoA reductase activity"/>
    <property type="evidence" value="ECO:0007669"/>
    <property type="project" value="InterPro"/>
</dbReference>
<keyword evidence="4" id="KW-0560">Oxidoreductase</keyword>
<reference evidence="7" key="1">
    <citation type="submission" date="2022-08" db="UniProtKB">
        <authorList>
            <consortium name="EnsemblMetazoa"/>
        </authorList>
    </citation>
    <scope>IDENTIFICATION</scope>
    <source>
        <strain evidence="7">EBRO</strain>
    </source>
</reference>
<dbReference type="CDD" id="cd05236">
    <property type="entry name" value="FAR-N_SDR_e"/>
    <property type="match status" value="1"/>
</dbReference>
<comment type="function">
    <text evidence="4">Catalyzes the reduction of fatty acyl-CoA to fatty alcohols.</text>
</comment>
<dbReference type="SUPFAM" id="SSF51735">
    <property type="entry name" value="NAD(P)-binding Rossmann-fold domains"/>
    <property type="match status" value="1"/>
</dbReference>
<dbReference type="InterPro" id="IPR013120">
    <property type="entry name" value="FAR_NAD-bd"/>
</dbReference>
<keyword evidence="2 4" id="KW-0444">Lipid biosynthesis</keyword>
<dbReference type="Pfam" id="PF03015">
    <property type="entry name" value="Sterile"/>
    <property type="match status" value="1"/>
</dbReference>
<dbReference type="AlphaFoldDB" id="A0A182JEG5"/>
<dbReference type="GO" id="GO:0035336">
    <property type="term" value="P:long-chain fatty-acyl-CoA metabolic process"/>
    <property type="evidence" value="ECO:0007669"/>
    <property type="project" value="TreeGrafter"/>
</dbReference>
<comment type="catalytic activity">
    <reaction evidence="4">
        <text>a long-chain fatty acyl-CoA + 2 NADPH + 2 H(+) = a long-chain primary fatty alcohol + 2 NADP(+) + CoA</text>
        <dbReference type="Rhea" id="RHEA:52716"/>
        <dbReference type="ChEBI" id="CHEBI:15378"/>
        <dbReference type="ChEBI" id="CHEBI:57287"/>
        <dbReference type="ChEBI" id="CHEBI:57783"/>
        <dbReference type="ChEBI" id="CHEBI:58349"/>
        <dbReference type="ChEBI" id="CHEBI:77396"/>
        <dbReference type="ChEBI" id="CHEBI:83139"/>
        <dbReference type="EC" id="1.2.1.84"/>
    </reaction>
</comment>
<evidence type="ECO:0000256" key="2">
    <source>
        <dbReference type="ARBA" id="ARBA00022516"/>
    </source>
</evidence>
<dbReference type="GO" id="GO:0005777">
    <property type="term" value="C:peroxisome"/>
    <property type="evidence" value="ECO:0007669"/>
    <property type="project" value="TreeGrafter"/>
</dbReference>
<accession>A0A182JEG5</accession>
<feature type="domain" description="Fatty acyl-CoA reductase C-terminal" evidence="5">
    <location>
        <begin position="487"/>
        <end position="578"/>
    </location>
</feature>
<dbReference type="VEuPathDB" id="VectorBase:AATE016554"/>
<organism evidence="7">
    <name type="scientific">Anopheles atroparvus</name>
    <name type="common">European mosquito</name>
    <dbReference type="NCBI Taxonomy" id="41427"/>
    <lineage>
        <taxon>Eukaryota</taxon>
        <taxon>Metazoa</taxon>
        <taxon>Ecdysozoa</taxon>
        <taxon>Arthropoda</taxon>
        <taxon>Hexapoda</taxon>
        <taxon>Insecta</taxon>
        <taxon>Pterygota</taxon>
        <taxon>Neoptera</taxon>
        <taxon>Endopterygota</taxon>
        <taxon>Diptera</taxon>
        <taxon>Nematocera</taxon>
        <taxon>Culicoidea</taxon>
        <taxon>Culicidae</taxon>
        <taxon>Anophelinae</taxon>
        <taxon>Anopheles</taxon>
    </lineage>
</organism>
<dbReference type="STRING" id="41427.A0A182JEG5"/>
<dbReference type="Pfam" id="PF07993">
    <property type="entry name" value="NAD_binding_4"/>
    <property type="match status" value="2"/>
</dbReference>
<keyword evidence="4" id="KW-0521">NADP</keyword>
<evidence type="ECO:0000256" key="4">
    <source>
        <dbReference type="RuleBase" id="RU363097"/>
    </source>
</evidence>
<sequence>MASGSARTREGVENETSPGADRVLGFYREATVLVTGGTGFLGKVLLEKILRCMNVRKVYLLIRTKDAQRPAERLQQLLKDTIFDQLRSGTPVERLLERLEPVEISLGASDPSGLGIEPGAEARLLQETEVVFNVLASVKFNECISTAISTNVGGTRRVLLLARRMRRLRAVVHVSTLYSNCDRPEIGERVYPDVCLNPDTVLQLSTVLSAEEMDGLQHCLVGALPNTYTFSKKCAETLIQQQFSALPVGIFRPPIVLSTYREPLAGWTDNLNGPAGLCLATVKGYVHVIRGNRHRRANLVPVDYCVNAMLVAGFDVAERKRNRTEDGERWEREQLAVPVYNYIYEGPNLTWVLSTYREPLAGWTDNLNGPAGLCLATVKGYVHVIRGNRHRRANLVPVDYCVNAMLVAGFDVAERKRNRTEDGERWEREQLAVPVYNYIYEGPNLTWGRYMSSVSLGFDGLLHRLLWDHSYTIVPSQVLYRVLSVCCHTVPAWLLDAVRRLRGKSPRYRKLMMKTSRSLETMSYFGLREWNVVNDNVVRLRTLLSPAEARLLEFDLATVDWNEYFRAYIPGIRRYVLGEPKPSLPRWSALWNRRIHFLCRLLHKLLWILLCLKLGHRLYVVRNLFPILIS</sequence>
<evidence type="ECO:0000259" key="6">
    <source>
        <dbReference type="Pfam" id="PF07993"/>
    </source>
</evidence>
<evidence type="ECO:0000313" key="7">
    <source>
        <dbReference type="EnsemblMetazoa" id="AATE016554-PA.1"/>
    </source>
</evidence>
<evidence type="ECO:0000259" key="5">
    <source>
        <dbReference type="Pfam" id="PF03015"/>
    </source>
</evidence>
<dbReference type="InterPro" id="IPR036291">
    <property type="entry name" value="NAD(P)-bd_dom_sf"/>
</dbReference>
<name>A0A182JEG5_ANOAO</name>
<dbReference type="InterPro" id="IPR033640">
    <property type="entry name" value="FAR_C"/>
</dbReference>
<dbReference type="EnsemblMetazoa" id="AATE016554-RA">
    <property type="protein sequence ID" value="AATE016554-PA.1"/>
    <property type="gene ID" value="AATE016554"/>
</dbReference>
<keyword evidence="3 4" id="KW-0443">Lipid metabolism</keyword>
<feature type="domain" description="Thioester reductase (TE)" evidence="6">
    <location>
        <begin position="34"/>
        <end position="309"/>
    </location>
</feature>
<feature type="domain" description="Thioester reductase (TE)" evidence="6">
    <location>
        <begin position="354"/>
        <end position="405"/>
    </location>
</feature>